<evidence type="ECO:0000256" key="3">
    <source>
        <dbReference type="ARBA" id="ARBA00022980"/>
    </source>
</evidence>
<evidence type="ECO:0000256" key="1">
    <source>
        <dbReference type="ARBA" id="ARBA00022730"/>
    </source>
</evidence>
<evidence type="ECO:0000313" key="9">
    <source>
        <dbReference type="EMBL" id="TMP88059.1"/>
    </source>
</evidence>
<dbReference type="GO" id="GO:0008097">
    <property type="term" value="F:5S rRNA binding"/>
    <property type="evidence" value="ECO:0007669"/>
    <property type="project" value="InterPro"/>
</dbReference>
<dbReference type="Gene3D" id="2.170.120.20">
    <property type="entry name" value="Ribosomal protein L25, beta domain"/>
    <property type="match status" value="1"/>
</dbReference>
<feature type="domain" description="Large ribosomal subunit protein bL25 beta" evidence="7">
    <location>
        <begin position="103"/>
        <end position="190"/>
    </location>
</feature>
<dbReference type="HAMAP" id="MF_01334">
    <property type="entry name" value="Ribosomal_bL25_CTC"/>
    <property type="match status" value="1"/>
</dbReference>
<comment type="function">
    <text evidence="5">This is one of the proteins that binds to the 5S RNA in the ribosome where it forms part of the central protuberance.</text>
</comment>
<dbReference type="NCBIfam" id="TIGR00731">
    <property type="entry name" value="bL25_bact_ctc"/>
    <property type="match status" value="1"/>
</dbReference>
<dbReference type="InterPro" id="IPR029751">
    <property type="entry name" value="Ribosomal_L25_dom"/>
</dbReference>
<sequence>MSNDFYTFDAEVRTELGTGASRRLRRADKVPAILYGAGKDAVSLTLDHNKVNQAQDHEGFYTHILTLNIGGESVEAILKDIHRHPFKPKITHLDFQRVDPNSKIHTNVPIHFIGDEEVSKKGATAVHQLTEIEITCLPKALPEFIEVSVADLVPGDSLHLSEIKLPAGVVSVELAKGADHDQAVVTVNANKAAPAEDSEEASDSDAE</sequence>
<dbReference type="NCBIfam" id="NF004612">
    <property type="entry name" value="PRK05943.1"/>
    <property type="match status" value="1"/>
</dbReference>
<dbReference type="Pfam" id="PF14693">
    <property type="entry name" value="Ribosomal_TL5_C"/>
    <property type="match status" value="1"/>
</dbReference>
<dbReference type="InterPro" id="IPR020057">
    <property type="entry name" value="Ribosomal_bL25_b-dom"/>
</dbReference>
<dbReference type="Proteomes" id="UP000305874">
    <property type="component" value="Unassembled WGS sequence"/>
</dbReference>
<dbReference type="GO" id="GO:0022625">
    <property type="term" value="C:cytosolic large ribosomal subunit"/>
    <property type="evidence" value="ECO:0007669"/>
    <property type="project" value="TreeGrafter"/>
</dbReference>
<dbReference type="InterPro" id="IPR020055">
    <property type="entry name" value="Ribosomal_bL25_short"/>
</dbReference>
<dbReference type="Proteomes" id="UP000033664">
    <property type="component" value="Unassembled WGS sequence"/>
</dbReference>
<dbReference type="NCBIfam" id="NF004130">
    <property type="entry name" value="PRK05618.1-5"/>
    <property type="match status" value="1"/>
</dbReference>
<proteinExistence type="inferred from homology"/>
<dbReference type="PANTHER" id="PTHR33284:SF1">
    <property type="entry name" value="RIBOSOMAL PROTEIN L25_GLN-TRNA SYNTHETASE, ANTI-CODON-BINDING DOMAIN-CONTAINING PROTEIN"/>
    <property type="match status" value="1"/>
</dbReference>
<dbReference type="InterPro" id="IPR037121">
    <property type="entry name" value="Ribosomal_bL25_C"/>
</dbReference>
<dbReference type="STRING" id="151081.TW72_14125"/>
<keyword evidence="1 5" id="KW-0699">rRNA-binding</keyword>
<keyword evidence="4 5" id="KW-0687">Ribonucleoprotein</keyword>
<dbReference type="InterPro" id="IPR011035">
    <property type="entry name" value="Ribosomal_bL25/Gln-tRNA_synth"/>
</dbReference>
<dbReference type="AlphaFoldDB" id="A0A0F4PUQ1"/>
<feature type="domain" description="Large ribosomal subunit protein bL25 L25" evidence="6">
    <location>
        <begin position="9"/>
        <end position="95"/>
    </location>
</feature>
<organism evidence="8 10">
    <name type="scientific">Pseudoalteromonas ruthenica</name>
    <dbReference type="NCBI Taxonomy" id="151081"/>
    <lineage>
        <taxon>Bacteria</taxon>
        <taxon>Pseudomonadati</taxon>
        <taxon>Pseudomonadota</taxon>
        <taxon>Gammaproteobacteria</taxon>
        <taxon>Alteromonadales</taxon>
        <taxon>Pseudoalteromonadaceae</taxon>
        <taxon>Pseudoalteromonas</taxon>
    </lineage>
</organism>
<dbReference type="InterPro" id="IPR020930">
    <property type="entry name" value="Ribosomal_uL5_bac-type"/>
</dbReference>
<reference evidence="9" key="4">
    <citation type="submission" date="2019-09" db="EMBL/GenBank/DDBJ databases">
        <title>Co-occurence of chitin degradation, pigmentation and bioactivity in marine Pseudoalteromonas.</title>
        <authorList>
            <person name="Sonnenschein E.C."/>
            <person name="Bech P.K."/>
        </authorList>
    </citation>
    <scope>NUCLEOTIDE SEQUENCE</scope>
    <source>
        <strain evidence="9">S2897</strain>
    </source>
</reference>
<dbReference type="GeneID" id="58229633"/>
<dbReference type="InterPro" id="IPR020056">
    <property type="entry name" value="Rbsml_bL25/Gln-tRNA_synth_N"/>
</dbReference>
<comment type="similarity">
    <text evidence="5">Belongs to the bacterial ribosomal protein bL25 family. CTC subfamily.</text>
</comment>
<evidence type="ECO:0000259" key="7">
    <source>
        <dbReference type="Pfam" id="PF14693"/>
    </source>
</evidence>
<dbReference type="Gene3D" id="2.40.240.10">
    <property type="entry name" value="Ribosomal Protein L25, Chain P"/>
    <property type="match status" value="1"/>
</dbReference>
<comment type="caution">
    <text evidence="8">The sequence shown here is derived from an EMBL/GenBank/DDBJ whole genome shotgun (WGS) entry which is preliminary data.</text>
</comment>
<dbReference type="PATRIC" id="fig|151081.8.peg.2407"/>
<dbReference type="PANTHER" id="PTHR33284">
    <property type="entry name" value="RIBOSOMAL PROTEIN L25/GLN-TRNA SYNTHETASE, ANTI-CODON-BINDING DOMAIN-CONTAINING PROTEIN"/>
    <property type="match status" value="1"/>
</dbReference>
<keyword evidence="3 5" id="KW-0689">Ribosomal protein</keyword>
<dbReference type="GO" id="GO:0006412">
    <property type="term" value="P:translation"/>
    <property type="evidence" value="ECO:0007669"/>
    <property type="project" value="UniProtKB-UniRule"/>
</dbReference>
<evidence type="ECO:0000256" key="5">
    <source>
        <dbReference type="HAMAP-Rule" id="MF_01334"/>
    </source>
</evidence>
<evidence type="ECO:0000313" key="10">
    <source>
        <dbReference type="Proteomes" id="UP000033664"/>
    </source>
</evidence>
<keyword evidence="2 5" id="KW-0694">RNA-binding</keyword>
<evidence type="ECO:0000256" key="2">
    <source>
        <dbReference type="ARBA" id="ARBA00022884"/>
    </source>
</evidence>
<comment type="subunit">
    <text evidence="5">Part of the 50S ribosomal subunit; part of the 5S rRNA/L5/L18/L25 subcomplex. Contacts the 5S rRNA. Binds to the 5S rRNA independently of L5 and L18.</text>
</comment>
<dbReference type="OrthoDB" id="9806411at2"/>
<evidence type="ECO:0000313" key="8">
    <source>
        <dbReference type="EMBL" id="KJY97991.1"/>
    </source>
</evidence>
<dbReference type="Pfam" id="PF01386">
    <property type="entry name" value="Ribosomal_L25p"/>
    <property type="match status" value="1"/>
</dbReference>
<evidence type="ECO:0000259" key="6">
    <source>
        <dbReference type="Pfam" id="PF01386"/>
    </source>
</evidence>
<dbReference type="RefSeq" id="WP_022944684.1">
    <property type="nucleotide sequence ID" value="NZ_CP023396.1"/>
</dbReference>
<dbReference type="EMBL" id="PNCG01000003">
    <property type="protein sequence ID" value="TMP88059.1"/>
    <property type="molecule type" value="Genomic_DNA"/>
</dbReference>
<name>A0A0F4PUQ1_9GAMM</name>
<dbReference type="HAMAP" id="MF_01336">
    <property type="entry name" value="Ribosomal_bL25"/>
    <property type="match status" value="1"/>
</dbReference>
<gene>
    <name evidence="5" type="primary">rplY</name>
    <name evidence="5" type="synonym">ctc</name>
    <name evidence="9" type="ORF">CWC05_05320</name>
    <name evidence="8" type="ORF">TW72_14125</name>
</gene>
<dbReference type="GO" id="GO:0003735">
    <property type="term" value="F:structural constituent of ribosome"/>
    <property type="evidence" value="ECO:0007669"/>
    <property type="project" value="InterPro"/>
</dbReference>
<dbReference type="SUPFAM" id="SSF50715">
    <property type="entry name" value="Ribosomal protein L25-like"/>
    <property type="match status" value="1"/>
</dbReference>
<reference evidence="11" key="3">
    <citation type="submission" date="2019-06" db="EMBL/GenBank/DDBJ databases">
        <title>Co-occurence of chitin degradation, pigmentation and bioactivity in marine Pseudoalteromonas.</title>
        <authorList>
            <person name="Sonnenschein E.C."/>
            <person name="Bech P.K."/>
        </authorList>
    </citation>
    <scope>NUCLEOTIDE SEQUENCE [LARGE SCALE GENOMIC DNA]</scope>
    <source>
        <strain evidence="11">S2897</strain>
    </source>
</reference>
<keyword evidence="10" id="KW-1185">Reference proteome</keyword>
<dbReference type="InterPro" id="IPR001021">
    <property type="entry name" value="Ribosomal_bL25_long"/>
</dbReference>
<reference evidence="9 11" key="2">
    <citation type="submission" date="2017-12" db="EMBL/GenBank/DDBJ databases">
        <authorList>
            <person name="Paulsen S."/>
            <person name="Gram L.K."/>
        </authorList>
    </citation>
    <scope>NUCLEOTIDE SEQUENCE [LARGE SCALE GENOMIC DNA]</scope>
    <source>
        <strain evidence="9 11">S2897</strain>
    </source>
</reference>
<reference evidence="8 10" key="1">
    <citation type="journal article" date="2015" name="BMC Genomics">
        <title>Genome mining reveals unlocked bioactive potential of marine Gram-negative bacteria.</title>
        <authorList>
            <person name="Machado H."/>
            <person name="Sonnenschein E.C."/>
            <person name="Melchiorsen J."/>
            <person name="Gram L."/>
        </authorList>
    </citation>
    <scope>NUCLEOTIDE SEQUENCE [LARGE SCALE GENOMIC DNA]</scope>
    <source>
        <strain evidence="8 10">S3137</strain>
    </source>
</reference>
<evidence type="ECO:0000313" key="11">
    <source>
        <dbReference type="Proteomes" id="UP000305874"/>
    </source>
</evidence>
<evidence type="ECO:0000256" key="4">
    <source>
        <dbReference type="ARBA" id="ARBA00023274"/>
    </source>
</evidence>
<protein>
    <recommendedName>
        <fullName evidence="5">Large ribosomal subunit protein bL25</fullName>
    </recommendedName>
    <alternativeName>
        <fullName evidence="5">General stress protein CTC</fullName>
    </alternativeName>
</protein>
<dbReference type="EMBL" id="JXXZ01000011">
    <property type="protein sequence ID" value="KJY97991.1"/>
    <property type="molecule type" value="Genomic_DNA"/>
</dbReference>
<dbReference type="FunFam" id="2.40.240.10:FF:000002">
    <property type="entry name" value="50S ribosomal protein L25"/>
    <property type="match status" value="1"/>
</dbReference>
<dbReference type="CDD" id="cd00495">
    <property type="entry name" value="Ribosomal_L25_TL5_CTC"/>
    <property type="match status" value="1"/>
</dbReference>
<accession>A0A0F4PUQ1</accession>
<dbReference type="eggNOG" id="COG1825">
    <property type="taxonomic scope" value="Bacteria"/>
</dbReference>